<dbReference type="STRING" id="1088818.A0A2I0A282"/>
<keyword evidence="5 6" id="KW-0472">Membrane</keyword>
<dbReference type="GO" id="GO:0016020">
    <property type="term" value="C:membrane"/>
    <property type="evidence" value="ECO:0007669"/>
    <property type="project" value="UniProtKB-SubCell"/>
</dbReference>
<feature type="transmembrane region" description="Helical" evidence="6">
    <location>
        <begin position="12"/>
        <end position="41"/>
    </location>
</feature>
<sequence length="442" mass="50540">MGVGETSIVHHVALVLLALCILGQLGLYNPFAFFISFIYLYKVLLSDSESLRWLNHAFGKVWPVCMEQIASQQFLLPIIPWFLDRFKPWTVRKTVAQHLYLGRSPPMFTEVRAHCESSDDDDLLLELGMNFLAADDMSAVLAVKLRKRLGFGIWTKMHVTGMRVEGKILVGVKFIQNWPFLGRVRVCFIEPPYIQMTIKPISHHGIDVTDLPLIASWLGKTLDAAFEQTLVEPNMLVIDVEKFTSATTGSWFTIDVKCPVAFAKVEILEALNMQPPDGNGLADPYVKGHLGPYRFQTKIKRKTLDPKWQEEFKIPITSWEARNILKIELCDKDPFGYNMLGNCSINVSDLRDGQRHDKWLKLENIKTGRLRLAITIIEVELQKVKKIRRLLKTAFSPYPACYLFIVGYQSLVACLFVKLNLTRLKLNSNRNIFLLKIVNDVK</sequence>
<evidence type="ECO:0000256" key="5">
    <source>
        <dbReference type="ARBA" id="ARBA00023136"/>
    </source>
</evidence>
<dbReference type="GO" id="GO:0006869">
    <property type="term" value="P:lipid transport"/>
    <property type="evidence" value="ECO:0007669"/>
    <property type="project" value="UniProtKB-KW"/>
</dbReference>
<evidence type="ECO:0000256" key="1">
    <source>
        <dbReference type="ARBA" id="ARBA00004370"/>
    </source>
</evidence>
<protein>
    <submittedName>
        <fullName evidence="9">C2 domain-containing protein</fullName>
        <ecNumber evidence="9">3.1.4.4</ecNumber>
    </submittedName>
</protein>
<keyword evidence="3" id="KW-0445">Lipid transport</keyword>
<dbReference type="EC" id="3.1.4.4" evidence="9"/>
<dbReference type="OrthoDB" id="270970at2759"/>
<dbReference type="InterPro" id="IPR031468">
    <property type="entry name" value="SMP_LBD"/>
</dbReference>
<dbReference type="InterPro" id="IPR035892">
    <property type="entry name" value="C2_domain_sf"/>
</dbReference>
<name>A0A2I0A282_9ASPA</name>
<feature type="domain" description="SMP-LTD" evidence="8">
    <location>
        <begin position="47"/>
        <end position="241"/>
    </location>
</feature>
<keyword evidence="9" id="KW-0378">Hydrolase</keyword>
<dbReference type="PROSITE" id="PS51847">
    <property type="entry name" value="SMP"/>
    <property type="match status" value="1"/>
</dbReference>
<evidence type="ECO:0000313" key="9">
    <source>
        <dbReference type="EMBL" id="PKA49646.1"/>
    </source>
</evidence>
<keyword evidence="6" id="KW-0812">Transmembrane</keyword>
<dbReference type="PROSITE" id="PS50004">
    <property type="entry name" value="C2"/>
    <property type="match status" value="1"/>
</dbReference>
<evidence type="ECO:0000256" key="3">
    <source>
        <dbReference type="ARBA" id="ARBA00023055"/>
    </source>
</evidence>
<dbReference type="InterPro" id="IPR000008">
    <property type="entry name" value="C2_dom"/>
</dbReference>
<evidence type="ECO:0000259" key="7">
    <source>
        <dbReference type="PROSITE" id="PS50004"/>
    </source>
</evidence>
<dbReference type="PANTHER" id="PTHR47042:SF4">
    <property type="entry name" value="OS02G0313700 PROTEIN"/>
    <property type="match status" value="1"/>
</dbReference>
<dbReference type="CDD" id="cd21669">
    <property type="entry name" value="SMP_SF"/>
    <property type="match status" value="1"/>
</dbReference>
<dbReference type="EMBL" id="KZ452037">
    <property type="protein sequence ID" value="PKA49646.1"/>
    <property type="molecule type" value="Genomic_DNA"/>
</dbReference>
<dbReference type="AlphaFoldDB" id="A0A2I0A282"/>
<reference evidence="9 10" key="1">
    <citation type="journal article" date="2017" name="Nature">
        <title>The Apostasia genome and the evolution of orchids.</title>
        <authorList>
            <person name="Zhang G.Q."/>
            <person name="Liu K.W."/>
            <person name="Li Z."/>
            <person name="Lohaus R."/>
            <person name="Hsiao Y.Y."/>
            <person name="Niu S.C."/>
            <person name="Wang J.Y."/>
            <person name="Lin Y.C."/>
            <person name="Xu Q."/>
            <person name="Chen L.J."/>
            <person name="Yoshida K."/>
            <person name="Fujiwara S."/>
            <person name="Wang Z.W."/>
            <person name="Zhang Y.Q."/>
            <person name="Mitsuda N."/>
            <person name="Wang M."/>
            <person name="Liu G.H."/>
            <person name="Pecoraro L."/>
            <person name="Huang H.X."/>
            <person name="Xiao X.J."/>
            <person name="Lin M."/>
            <person name="Wu X.Y."/>
            <person name="Wu W.L."/>
            <person name="Chen Y.Y."/>
            <person name="Chang S.B."/>
            <person name="Sakamoto S."/>
            <person name="Ohme-Takagi M."/>
            <person name="Yagi M."/>
            <person name="Zeng S.J."/>
            <person name="Shen C.Y."/>
            <person name="Yeh C.M."/>
            <person name="Luo Y.B."/>
            <person name="Tsai W.C."/>
            <person name="Van de Peer Y."/>
            <person name="Liu Z.J."/>
        </authorList>
    </citation>
    <scope>NUCLEOTIDE SEQUENCE [LARGE SCALE GENOMIC DNA]</scope>
    <source>
        <strain evidence="10">cv. Shenzhen</strain>
        <tissue evidence="9">Stem</tissue>
    </source>
</reference>
<dbReference type="Pfam" id="PF00168">
    <property type="entry name" value="C2"/>
    <property type="match status" value="1"/>
</dbReference>
<organism evidence="9 10">
    <name type="scientific">Apostasia shenzhenica</name>
    <dbReference type="NCBI Taxonomy" id="1088818"/>
    <lineage>
        <taxon>Eukaryota</taxon>
        <taxon>Viridiplantae</taxon>
        <taxon>Streptophyta</taxon>
        <taxon>Embryophyta</taxon>
        <taxon>Tracheophyta</taxon>
        <taxon>Spermatophyta</taxon>
        <taxon>Magnoliopsida</taxon>
        <taxon>Liliopsida</taxon>
        <taxon>Asparagales</taxon>
        <taxon>Orchidaceae</taxon>
        <taxon>Apostasioideae</taxon>
        <taxon>Apostasia</taxon>
    </lineage>
</organism>
<dbReference type="SUPFAM" id="SSF49562">
    <property type="entry name" value="C2 domain (Calcium/lipid-binding domain, CaLB)"/>
    <property type="match status" value="1"/>
</dbReference>
<dbReference type="GO" id="GO:0004630">
    <property type="term" value="F:phospholipase D activity"/>
    <property type="evidence" value="ECO:0007669"/>
    <property type="project" value="UniProtKB-EC"/>
</dbReference>
<evidence type="ECO:0000256" key="4">
    <source>
        <dbReference type="ARBA" id="ARBA00023121"/>
    </source>
</evidence>
<keyword evidence="6" id="KW-1133">Transmembrane helix</keyword>
<dbReference type="PANTHER" id="PTHR47042">
    <property type="entry name" value="C2 DOMAIN-CONTAINING PROTEIN-LIKE"/>
    <property type="match status" value="1"/>
</dbReference>
<dbReference type="Gene3D" id="2.60.40.150">
    <property type="entry name" value="C2 domain"/>
    <property type="match status" value="1"/>
</dbReference>
<feature type="domain" description="C2" evidence="7">
    <location>
        <begin position="246"/>
        <end position="360"/>
    </location>
</feature>
<evidence type="ECO:0000256" key="2">
    <source>
        <dbReference type="ARBA" id="ARBA00022448"/>
    </source>
</evidence>
<proteinExistence type="predicted"/>
<dbReference type="CDD" id="cd00030">
    <property type="entry name" value="C2"/>
    <property type="match status" value="1"/>
</dbReference>
<dbReference type="InterPro" id="IPR052847">
    <property type="entry name" value="Ext_Synaptotagmin/KAHRP-like"/>
</dbReference>
<evidence type="ECO:0000256" key="6">
    <source>
        <dbReference type="SAM" id="Phobius"/>
    </source>
</evidence>
<gene>
    <name evidence="9" type="primary">NTMC2T6.1</name>
    <name evidence="9" type="ORF">AXF42_Ash004187</name>
</gene>
<dbReference type="GO" id="GO:0008289">
    <property type="term" value="F:lipid binding"/>
    <property type="evidence" value="ECO:0007669"/>
    <property type="project" value="UniProtKB-KW"/>
</dbReference>
<keyword evidence="10" id="KW-1185">Reference proteome</keyword>
<feature type="transmembrane region" description="Helical" evidence="6">
    <location>
        <begin position="395"/>
        <end position="419"/>
    </location>
</feature>
<dbReference type="Pfam" id="PF25669">
    <property type="entry name" value="SMP_MUG190-like"/>
    <property type="match status" value="1"/>
</dbReference>
<evidence type="ECO:0000313" key="10">
    <source>
        <dbReference type="Proteomes" id="UP000236161"/>
    </source>
</evidence>
<accession>A0A2I0A282</accession>
<evidence type="ECO:0000259" key="8">
    <source>
        <dbReference type="PROSITE" id="PS51847"/>
    </source>
</evidence>
<dbReference type="SMART" id="SM00239">
    <property type="entry name" value="C2"/>
    <property type="match status" value="1"/>
</dbReference>
<keyword evidence="4" id="KW-0446">Lipid-binding</keyword>
<dbReference type="Proteomes" id="UP000236161">
    <property type="component" value="Unassembled WGS sequence"/>
</dbReference>
<comment type="subcellular location">
    <subcellularLocation>
        <location evidence="1">Membrane</location>
    </subcellularLocation>
</comment>
<keyword evidence="2" id="KW-0813">Transport</keyword>